<reference evidence="13" key="1">
    <citation type="submission" date="2016-11" db="UniProtKB">
        <authorList>
            <consortium name="WormBaseParasite"/>
        </authorList>
    </citation>
    <scope>IDENTIFICATION</scope>
</reference>
<evidence type="ECO:0000256" key="2">
    <source>
        <dbReference type="ARBA" id="ARBA00001947"/>
    </source>
</evidence>
<comment type="cofactor">
    <cofactor evidence="2">
        <name>Zn(2+)</name>
        <dbReference type="ChEBI" id="CHEBI:29105"/>
    </cofactor>
</comment>
<evidence type="ECO:0000256" key="8">
    <source>
        <dbReference type="ARBA" id="ARBA00022759"/>
    </source>
</evidence>
<proteinExistence type="inferred from homology"/>
<evidence type="ECO:0000313" key="12">
    <source>
        <dbReference type="Proteomes" id="UP000095280"/>
    </source>
</evidence>
<feature type="region of interest" description="Disordered" evidence="11">
    <location>
        <begin position="412"/>
        <end position="473"/>
    </location>
</feature>
<comment type="similarity">
    <text evidence="3">Belongs to the RNase Z family.</text>
</comment>
<comment type="catalytic activity">
    <reaction evidence="1">
        <text>Endonucleolytic cleavage of RNA, removing extra 3' nucleotides from tRNA precursor, generating 3' termini of tRNAs. A 3'-hydroxy group is left at the tRNA terminus and a 5'-phosphoryl group is left at the trailer molecule.</text>
        <dbReference type="EC" id="3.1.26.11"/>
    </reaction>
</comment>
<evidence type="ECO:0000256" key="9">
    <source>
        <dbReference type="ARBA" id="ARBA00022801"/>
    </source>
</evidence>
<evidence type="ECO:0000256" key="7">
    <source>
        <dbReference type="ARBA" id="ARBA00022723"/>
    </source>
</evidence>
<name>A0A1I8FAH6_9PLAT</name>
<dbReference type="Gene3D" id="3.60.15.10">
    <property type="entry name" value="Ribonuclease Z/Hydroxyacylglutathione hydrolase-like"/>
    <property type="match status" value="1"/>
</dbReference>
<dbReference type="AlphaFoldDB" id="A0A1I8FAH6"/>
<evidence type="ECO:0000256" key="10">
    <source>
        <dbReference type="ARBA" id="ARBA00022833"/>
    </source>
</evidence>
<keyword evidence="9" id="KW-0378">Hydrolase</keyword>
<evidence type="ECO:0000313" key="13">
    <source>
        <dbReference type="WBParaSite" id="maker-unitig_26361-snap-gene-0.2-mRNA-1"/>
    </source>
</evidence>
<dbReference type="SUPFAM" id="SSF56281">
    <property type="entry name" value="Metallo-hydrolase/oxidoreductase"/>
    <property type="match status" value="1"/>
</dbReference>
<dbReference type="PANTHER" id="PTHR12553:SF49">
    <property type="entry name" value="ZINC PHOSPHODIESTERASE ELAC PROTEIN 2"/>
    <property type="match status" value="1"/>
</dbReference>
<dbReference type="WBParaSite" id="maker-unitig_26361-snap-gene-0.2-mRNA-1">
    <property type="protein sequence ID" value="maker-unitig_26361-snap-gene-0.2-mRNA-1"/>
    <property type="gene ID" value="maker-unitig_26361-snap-gene-0.2"/>
</dbReference>
<keyword evidence="5" id="KW-0819">tRNA processing</keyword>
<keyword evidence="12" id="KW-1185">Reference proteome</keyword>
<keyword evidence="8" id="KW-0255">Endonuclease</keyword>
<keyword evidence="6" id="KW-0540">Nuclease</keyword>
<dbReference type="EC" id="3.1.26.11" evidence="4"/>
<dbReference type="GO" id="GO:0042781">
    <property type="term" value="F:3'-tRNA processing endoribonuclease activity"/>
    <property type="evidence" value="ECO:0007669"/>
    <property type="project" value="UniProtKB-EC"/>
</dbReference>
<keyword evidence="7" id="KW-0479">Metal-binding</keyword>
<feature type="region of interest" description="Disordered" evidence="11">
    <location>
        <begin position="325"/>
        <end position="368"/>
    </location>
</feature>
<organism evidence="12 13">
    <name type="scientific">Macrostomum lignano</name>
    <dbReference type="NCBI Taxonomy" id="282301"/>
    <lineage>
        <taxon>Eukaryota</taxon>
        <taxon>Metazoa</taxon>
        <taxon>Spiralia</taxon>
        <taxon>Lophotrochozoa</taxon>
        <taxon>Platyhelminthes</taxon>
        <taxon>Rhabditophora</taxon>
        <taxon>Macrostomorpha</taxon>
        <taxon>Macrostomida</taxon>
        <taxon>Macrostomidae</taxon>
        <taxon>Macrostomum</taxon>
    </lineage>
</organism>
<accession>A0A1I8FAH6</accession>
<evidence type="ECO:0000256" key="1">
    <source>
        <dbReference type="ARBA" id="ARBA00000402"/>
    </source>
</evidence>
<feature type="region of interest" description="Disordered" evidence="11">
    <location>
        <begin position="508"/>
        <end position="536"/>
    </location>
</feature>
<protein>
    <recommendedName>
        <fullName evidence="4">ribonuclease Z</fullName>
        <ecNumber evidence="4">3.1.26.11</ecNumber>
    </recommendedName>
</protein>
<evidence type="ECO:0000256" key="6">
    <source>
        <dbReference type="ARBA" id="ARBA00022722"/>
    </source>
</evidence>
<evidence type="ECO:0000256" key="11">
    <source>
        <dbReference type="SAM" id="MobiDB-lite"/>
    </source>
</evidence>
<sequence length="559" mass="60725">ASAAASTNTESLADFPSSATSCAIFQEYLIRPPIGFNYQSTSVDRNIATAVAIATANSSAKCLAFTEAQCERKIFEDNEIHITRQEFNEKLLEFKADYGVRDDSDATTRCYPWLQFIGTASSNPSKYRNVSAILLHGIFCLLKARHRALPNLANRRRLRFYCRRGFNRCLAAYSSVEHSTKVAAGFAIRGGGKSDHKDWKIVYSGDTPPCANLDGLESEARAKKHSTVGQALSQAAAMRAGLTILTHFSSTRYTCSVPVLKLIERQGNQAAADSPTITCACSLANGDLDRLPRLARMLPYVFPKHFAELGRRSYRIHERLGGGDQLLTDGGDGGEAAGSSGAARAVNRRASKSGTRSSGRLTGWDRETDRRLNRSTRWTVQSSKFRRPRRGRIEVCKRQVLRPVQYQRCALKAAPPPSRRHSKLTTMSATSDLRRSSVAPPSLSKRERSATGPGATATTRTGRSRQDHSTPRCRVRASIAALAAPSVRLTRYGGEVQRRRDVHDDAAVVPHPGVEGRSDGVEGADQVDLDHSSEPVGCQVGGGAHKVSGGACGCAQLHG</sequence>
<dbReference type="PANTHER" id="PTHR12553">
    <property type="entry name" value="ZINC PHOSPHODIESTERASE ELAC PROTEIN 2"/>
    <property type="match status" value="1"/>
</dbReference>
<dbReference type="InterPro" id="IPR036866">
    <property type="entry name" value="RibonucZ/Hydroxyglut_hydro"/>
</dbReference>
<dbReference type="InterPro" id="IPR047151">
    <property type="entry name" value="RNZ2-like"/>
</dbReference>
<dbReference type="GO" id="GO:0005739">
    <property type="term" value="C:mitochondrion"/>
    <property type="evidence" value="ECO:0007669"/>
    <property type="project" value="TreeGrafter"/>
</dbReference>
<evidence type="ECO:0000256" key="3">
    <source>
        <dbReference type="ARBA" id="ARBA00007823"/>
    </source>
</evidence>
<evidence type="ECO:0000256" key="4">
    <source>
        <dbReference type="ARBA" id="ARBA00012477"/>
    </source>
</evidence>
<feature type="compositionally biased region" description="Low complexity" evidence="11">
    <location>
        <begin position="450"/>
        <end position="461"/>
    </location>
</feature>
<keyword evidence="10" id="KW-0862">Zinc</keyword>
<evidence type="ECO:0000256" key="5">
    <source>
        <dbReference type="ARBA" id="ARBA00022694"/>
    </source>
</evidence>
<dbReference type="Proteomes" id="UP000095280">
    <property type="component" value="Unplaced"/>
</dbReference>
<dbReference type="GO" id="GO:0046872">
    <property type="term" value="F:metal ion binding"/>
    <property type="evidence" value="ECO:0007669"/>
    <property type="project" value="UniProtKB-KW"/>
</dbReference>
<dbReference type="GO" id="GO:1990180">
    <property type="term" value="P:mitochondrial tRNA 3'-end processing"/>
    <property type="evidence" value="ECO:0007669"/>
    <property type="project" value="TreeGrafter"/>
</dbReference>